<comment type="caution">
    <text evidence="2">The sequence shown here is derived from an EMBL/GenBank/DDBJ whole genome shotgun (WGS) entry which is preliminary data.</text>
</comment>
<feature type="domain" description="Integrase catalytic" evidence="1">
    <location>
        <begin position="49"/>
        <end position="118"/>
    </location>
</feature>
<dbReference type="PANTHER" id="PTHR35046:SF9">
    <property type="entry name" value="RNA-DIRECTED DNA POLYMERASE"/>
    <property type="match status" value="1"/>
</dbReference>
<dbReference type="SUPFAM" id="SSF53098">
    <property type="entry name" value="Ribonuclease H-like"/>
    <property type="match status" value="1"/>
</dbReference>
<dbReference type="PROSITE" id="PS50994">
    <property type="entry name" value="INTEGRASE"/>
    <property type="match status" value="1"/>
</dbReference>
<evidence type="ECO:0000313" key="2">
    <source>
        <dbReference type="EMBL" id="KAA3487746.1"/>
    </source>
</evidence>
<protein>
    <submittedName>
        <fullName evidence="2">Integrase, catalytic core</fullName>
    </submittedName>
</protein>
<keyword evidence="3" id="KW-1185">Reference proteome</keyword>
<dbReference type="Proteomes" id="UP000325315">
    <property type="component" value="Unassembled WGS sequence"/>
</dbReference>
<proteinExistence type="predicted"/>
<dbReference type="GO" id="GO:0015074">
    <property type="term" value="P:DNA integration"/>
    <property type="evidence" value="ECO:0007669"/>
    <property type="project" value="InterPro"/>
</dbReference>
<dbReference type="AlphaFoldDB" id="A0A5B6X2F3"/>
<dbReference type="Gene3D" id="3.30.420.10">
    <property type="entry name" value="Ribonuclease H-like superfamily/Ribonuclease H"/>
    <property type="match status" value="1"/>
</dbReference>
<gene>
    <name evidence="2" type="ORF">EPI10_031557</name>
</gene>
<dbReference type="InterPro" id="IPR036397">
    <property type="entry name" value="RNaseH_sf"/>
</dbReference>
<dbReference type="InterPro" id="IPR001584">
    <property type="entry name" value="Integrase_cat-core"/>
</dbReference>
<name>A0A5B6X2F3_9ROSI</name>
<organism evidence="2 3">
    <name type="scientific">Gossypium australe</name>
    <dbReference type="NCBI Taxonomy" id="47621"/>
    <lineage>
        <taxon>Eukaryota</taxon>
        <taxon>Viridiplantae</taxon>
        <taxon>Streptophyta</taxon>
        <taxon>Embryophyta</taxon>
        <taxon>Tracheophyta</taxon>
        <taxon>Spermatophyta</taxon>
        <taxon>Magnoliopsida</taxon>
        <taxon>eudicotyledons</taxon>
        <taxon>Gunneridae</taxon>
        <taxon>Pentapetalae</taxon>
        <taxon>rosids</taxon>
        <taxon>malvids</taxon>
        <taxon>Malvales</taxon>
        <taxon>Malvaceae</taxon>
        <taxon>Malvoideae</taxon>
        <taxon>Gossypium</taxon>
    </lineage>
</organism>
<evidence type="ECO:0000313" key="3">
    <source>
        <dbReference type="Proteomes" id="UP000325315"/>
    </source>
</evidence>
<dbReference type="InterPro" id="IPR012337">
    <property type="entry name" value="RNaseH-like_sf"/>
</dbReference>
<evidence type="ECO:0000259" key="1">
    <source>
        <dbReference type="PROSITE" id="PS50994"/>
    </source>
</evidence>
<dbReference type="PANTHER" id="PTHR35046">
    <property type="entry name" value="ZINC KNUCKLE (CCHC-TYPE) FAMILY PROTEIN"/>
    <property type="match status" value="1"/>
</dbReference>
<reference evidence="3" key="1">
    <citation type="journal article" date="2019" name="Plant Biotechnol. J.">
        <title>Genome sequencing of the Australian wild diploid species Gossypium australe highlights disease resistance and delayed gland morphogenesis.</title>
        <authorList>
            <person name="Cai Y."/>
            <person name="Cai X."/>
            <person name="Wang Q."/>
            <person name="Wang P."/>
            <person name="Zhang Y."/>
            <person name="Cai C."/>
            <person name="Xu Y."/>
            <person name="Wang K."/>
            <person name="Zhou Z."/>
            <person name="Wang C."/>
            <person name="Geng S."/>
            <person name="Li B."/>
            <person name="Dong Q."/>
            <person name="Hou Y."/>
            <person name="Wang H."/>
            <person name="Ai P."/>
            <person name="Liu Z."/>
            <person name="Yi F."/>
            <person name="Sun M."/>
            <person name="An G."/>
            <person name="Cheng J."/>
            <person name="Zhang Y."/>
            <person name="Shi Q."/>
            <person name="Xie Y."/>
            <person name="Shi X."/>
            <person name="Chang Y."/>
            <person name="Huang F."/>
            <person name="Chen Y."/>
            <person name="Hong S."/>
            <person name="Mi L."/>
            <person name="Sun Q."/>
            <person name="Zhang L."/>
            <person name="Zhou B."/>
            <person name="Peng R."/>
            <person name="Zhang X."/>
            <person name="Liu F."/>
        </authorList>
    </citation>
    <scope>NUCLEOTIDE SEQUENCE [LARGE SCALE GENOMIC DNA]</scope>
    <source>
        <strain evidence="3">cv. PA1801</strain>
    </source>
</reference>
<dbReference type="GO" id="GO:0003676">
    <property type="term" value="F:nucleic acid binding"/>
    <property type="evidence" value="ECO:0007669"/>
    <property type="project" value="InterPro"/>
</dbReference>
<sequence length="118" mass="13365">MSAGEGRTPTSFGFFTVDTNFKVEMRENYDGLCLRFAIEPDEEGFNLEIVRLHGAPISVISDRDPRFTSGFWRRLQGTLGSKLNFNTTYHIQTCGHSERVIQILEDTLCSYVMEFGGS</sequence>
<accession>A0A5B6X2F3</accession>
<dbReference type="EMBL" id="SMMG02000001">
    <property type="protein sequence ID" value="KAA3487746.1"/>
    <property type="molecule type" value="Genomic_DNA"/>
</dbReference>